<dbReference type="GO" id="GO:0000209">
    <property type="term" value="P:protein polyubiquitination"/>
    <property type="evidence" value="ECO:0007669"/>
    <property type="project" value="TreeGrafter"/>
</dbReference>
<proteinExistence type="predicted"/>
<dbReference type="GO" id="GO:0005634">
    <property type="term" value="C:nucleus"/>
    <property type="evidence" value="ECO:0007669"/>
    <property type="project" value="TreeGrafter"/>
</dbReference>
<evidence type="ECO:0008006" key="7">
    <source>
        <dbReference type="Google" id="ProtNLM"/>
    </source>
</evidence>
<dbReference type="GO" id="GO:0034450">
    <property type="term" value="F:ubiquitin-ubiquitin ligase activity"/>
    <property type="evidence" value="ECO:0007669"/>
    <property type="project" value="TreeGrafter"/>
</dbReference>
<dbReference type="InterPro" id="IPR036053">
    <property type="entry name" value="PABP-dom"/>
</dbReference>
<dbReference type="SMART" id="SM00517">
    <property type="entry name" value="PolyA"/>
    <property type="match status" value="1"/>
</dbReference>
<feature type="compositionally biased region" description="Basic and acidic residues" evidence="3">
    <location>
        <begin position="768"/>
        <end position="796"/>
    </location>
</feature>
<dbReference type="Pfam" id="PF00632">
    <property type="entry name" value="HECT"/>
    <property type="match status" value="1"/>
</dbReference>
<dbReference type="Gene3D" id="3.30.2160.10">
    <property type="entry name" value="Hect, E3 ligase catalytic domain"/>
    <property type="match status" value="1"/>
</dbReference>
<dbReference type="GO" id="GO:0090263">
    <property type="term" value="P:positive regulation of canonical Wnt signaling pathway"/>
    <property type="evidence" value="ECO:0007669"/>
    <property type="project" value="TreeGrafter"/>
</dbReference>
<dbReference type="SMART" id="SM00119">
    <property type="entry name" value="HECTc"/>
    <property type="match status" value="1"/>
</dbReference>
<name>A0A0B7B1G6_9EUPU</name>
<feature type="domain" description="PABC" evidence="5">
    <location>
        <begin position="817"/>
        <end position="894"/>
    </location>
</feature>
<dbReference type="PROSITE" id="PS51309">
    <property type="entry name" value="PABC"/>
    <property type="match status" value="1"/>
</dbReference>
<feature type="active site" description="Glycyl thioester intermediate" evidence="2">
    <location>
        <position position="1213"/>
    </location>
</feature>
<dbReference type="GO" id="GO:0005737">
    <property type="term" value="C:cytoplasm"/>
    <property type="evidence" value="ECO:0007669"/>
    <property type="project" value="TreeGrafter"/>
</dbReference>
<feature type="compositionally biased region" description="Low complexity" evidence="3">
    <location>
        <begin position="415"/>
        <end position="428"/>
    </location>
</feature>
<dbReference type="FunFam" id="3.30.2410.10:FF:000008">
    <property type="entry name" value="Putative E3 ubiquitin-protein ligase UBR5"/>
    <property type="match status" value="1"/>
</dbReference>
<evidence type="ECO:0000313" key="6">
    <source>
        <dbReference type="EMBL" id="CEK86151.1"/>
    </source>
</evidence>
<dbReference type="InterPro" id="IPR000569">
    <property type="entry name" value="HECT_dom"/>
</dbReference>
<evidence type="ECO:0000259" key="5">
    <source>
        <dbReference type="PROSITE" id="PS51309"/>
    </source>
</evidence>
<feature type="region of interest" description="Disordered" evidence="3">
    <location>
        <begin position="468"/>
        <end position="547"/>
    </location>
</feature>
<gene>
    <name evidence="6" type="primary">ORF152211</name>
</gene>
<dbReference type="AlphaFoldDB" id="A0A0B7B1G6"/>
<accession>A0A0B7B1G6</accession>
<dbReference type="PANTHER" id="PTHR46276:SF1">
    <property type="entry name" value="E3 UBIQUITIN-PROTEIN LIGASE UBR5"/>
    <property type="match status" value="1"/>
</dbReference>
<evidence type="ECO:0000256" key="3">
    <source>
        <dbReference type="SAM" id="MobiDB-lite"/>
    </source>
</evidence>
<dbReference type="InterPro" id="IPR035983">
    <property type="entry name" value="Hect_E3_ubiquitin_ligase"/>
</dbReference>
<dbReference type="Gene3D" id="3.30.2410.10">
    <property type="entry name" value="Hect, E3 ligase catalytic domain"/>
    <property type="match status" value="1"/>
</dbReference>
<dbReference type="PROSITE" id="PS50237">
    <property type="entry name" value="HECT"/>
    <property type="match status" value="1"/>
</dbReference>
<feature type="domain" description="HECT" evidence="4">
    <location>
        <begin position="958"/>
        <end position="1244"/>
    </location>
</feature>
<dbReference type="GO" id="GO:0003723">
    <property type="term" value="F:RNA binding"/>
    <property type="evidence" value="ECO:0007669"/>
    <property type="project" value="InterPro"/>
</dbReference>
<dbReference type="Gene3D" id="1.10.1900.10">
    <property type="entry name" value="c-terminal domain of poly(a) binding protein"/>
    <property type="match status" value="1"/>
</dbReference>
<feature type="region of interest" description="Disordered" evidence="3">
    <location>
        <begin position="415"/>
        <end position="444"/>
    </location>
</feature>
<dbReference type="FunFam" id="3.30.2160.10:FF:000006">
    <property type="entry name" value="E3 ubiquitin-protein ligase UBR5 isoform X2"/>
    <property type="match status" value="1"/>
</dbReference>
<feature type="region of interest" description="Disordered" evidence="3">
    <location>
        <begin position="768"/>
        <end position="826"/>
    </location>
</feature>
<dbReference type="SUPFAM" id="SSF56204">
    <property type="entry name" value="Hect, E3 ligase catalytic domain"/>
    <property type="match status" value="1"/>
</dbReference>
<dbReference type="InterPro" id="IPR002004">
    <property type="entry name" value="PABP_HYD_C"/>
</dbReference>
<protein>
    <recommendedName>
        <fullName evidence="7">HECT domain-containing protein</fullName>
    </recommendedName>
</protein>
<evidence type="ECO:0000259" key="4">
    <source>
        <dbReference type="PROSITE" id="PS50237"/>
    </source>
</evidence>
<sequence>MRSHHDEHSDSLPVIDITALKHTAYVFDALIYYMRTAPDSDVEALRDGVSVTSWQDGEEGEEEHDEELPGASSSAGLNIESESMDGDSDSATRLGRRHPFFQRSDSTLFMGCPPPDPFHTPLVEALPLADQPHLLQPNGSREDYFGMAKPTVISKTDEGSAVSLGQQLPLSLALLMKPDDDRMQLAQNLRNAAFQPISAAPISGANITGRTGLVTGASVPGSSRMTPASSDLFPQSVAVNLSLSGSGSSISQEVSVNPLNIPLPMDPAPASVQTAMGPAIYSEPSSSVIVASSSAPHHFSTTFALPHPSTHMASSAPPTPGQLARAALSAFSEIATSRERLSTVVTTAVTTTISTPSMSSGSSLPSYQLHLQQALTSGPLSSSLPDATQTSVIVHTASTPPTQLVSSQLTTLLSSSATSHPSTSFATSVPSGPPSRSHEDIEDTQPSIRPKIHFAFLAWSQNQVASSAAASSASSQGTPTSTTHSPQPPPSSQYPTSVSTESQMDSSEPLHSAQTTGPTSVSLVMPTPASAHSLSVPPTPAAETASGLDSAPIDLVGANENVSNTVDIETSEQLAYSALHSASSAAIPPPPPSMSMSSVRHQGAMGQIVSHDMLLGRWRLSLDLFGRVFCDDVGAEPGSVISELGGFPVKEGRIRREMEKLRNSQQRDLTLEVERDRNALLTQTFKQLNTYFNRRTNASGPPLCVHRVKVTFKDEPGEGSGVARSFYTAVANAALSQEKLPPLDTILVGGKSLQYSKSLDLINRLRSRDRERERERERQRNTIRQRSRDREMRRTLSYDAPPFYMPTDPPAGSSTSVPGVDNRDSGSEAVTQYRRQLGERLYPKVRALRPSLAAKITGMLLELSPSQLVLLLASDESLRQRVDEALEIITSHGREMSSDSFLDLDIFNLSSDKSKTPPSSSAAGGGTRSGEGLGCELLMEDEIEDNAPLFWQPGKRGYYSPRIGKASPERLNAFRNIGRIIGLCLLQNEICPLFFNRHVLKCILGRRIGWHDLAFFDPVLYESLRSLVEDAETKDAQLIFTALDLNFCVELSTEEGGEQVELIPDGGEVEVTAQNVHNYVRKYAEHRMVVVAEKGLKNLRLGVFDVIPSNSLDGLTSEDLRLLLNGVGDINVQTLISYTSFNDESGENSERVQRFKRWFWAVVEKMNNCERQDLVYFWTSSPALPASEEGFQPMPSITIRPADDDHLPTANTCISRLYIPLYSSKAILKAKLLLSIKTKAFGFV</sequence>
<dbReference type="Gene3D" id="3.90.1750.10">
    <property type="entry name" value="Hect, E3 ligase catalytic domains"/>
    <property type="match status" value="1"/>
</dbReference>
<dbReference type="PANTHER" id="PTHR46276">
    <property type="entry name" value="E3 UBIQUITIN-PROTEIN LIGASE UBR5"/>
    <property type="match status" value="1"/>
</dbReference>
<feature type="region of interest" description="Disordered" evidence="3">
    <location>
        <begin position="53"/>
        <end position="94"/>
    </location>
</feature>
<reference evidence="6" key="1">
    <citation type="submission" date="2014-12" db="EMBL/GenBank/DDBJ databases">
        <title>Insight into the proteome of Arion vulgaris.</title>
        <authorList>
            <person name="Aradska J."/>
            <person name="Bulat T."/>
            <person name="Smidak R."/>
            <person name="Sarate P."/>
            <person name="Gangsoo J."/>
            <person name="Sialana F."/>
            <person name="Bilban M."/>
            <person name="Lubec G."/>
        </authorList>
    </citation>
    <scope>NUCLEOTIDE SEQUENCE</scope>
    <source>
        <tissue evidence="6">Skin</tissue>
    </source>
</reference>
<feature type="compositionally biased region" description="Low complexity" evidence="3">
    <location>
        <begin position="468"/>
        <end position="485"/>
    </location>
</feature>
<dbReference type="Pfam" id="PF00658">
    <property type="entry name" value="MLLE"/>
    <property type="match status" value="1"/>
</dbReference>
<evidence type="ECO:0000256" key="1">
    <source>
        <dbReference type="ARBA" id="ARBA00022786"/>
    </source>
</evidence>
<feature type="compositionally biased region" description="Acidic residues" evidence="3">
    <location>
        <begin position="56"/>
        <end position="68"/>
    </location>
</feature>
<evidence type="ECO:0000256" key="2">
    <source>
        <dbReference type="PROSITE-ProRule" id="PRU00104"/>
    </source>
</evidence>
<feature type="compositionally biased region" description="Polar residues" evidence="3">
    <location>
        <begin position="512"/>
        <end position="522"/>
    </location>
</feature>
<dbReference type="EMBL" id="HACG01039286">
    <property type="protein sequence ID" value="CEK86151.1"/>
    <property type="molecule type" value="Transcribed_RNA"/>
</dbReference>
<dbReference type="SUPFAM" id="SSF63570">
    <property type="entry name" value="PABC (PABP) domain"/>
    <property type="match status" value="1"/>
</dbReference>
<keyword evidence="1 2" id="KW-0833">Ubl conjugation pathway</keyword>
<organism evidence="6">
    <name type="scientific">Arion vulgaris</name>
    <dbReference type="NCBI Taxonomy" id="1028688"/>
    <lineage>
        <taxon>Eukaryota</taxon>
        <taxon>Metazoa</taxon>
        <taxon>Spiralia</taxon>
        <taxon>Lophotrochozoa</taxon>
        <taxon>Mollusca</taxon>
        <taxon>Gastropoda</taxon>
        <taxon>Heterobranchia</taxon>
        <taxon>Euthyneura</taxon>
        <taxon>Panpulmonata</taxon>
        <taxon>Eupulmonata</taxon>
        <taxon>Stylommatophora</taxon>
        <taxon>Helicina</taxon>
        <taxon>Arionoidea</taxon>
        <taxon>Arionidae</taxon>
        <taxon>Arion</taxon>
    </lineage>
</organism>